<organism evidence="5">
    <name type="scientific">hydrothermal vent metagenome</name>
    <dbReference type="NCBI Taxonomy" id="652676"/>
    <lineage>
        <taxon>unclassified sequences</taxon>
        <taxon>metagenomes</taxon>
        <taxon>ecological metagenomes</taxon>
    </lineage>
</organism>
<evidence type="ECO:0000256" key="1">
    <source>
        <dbReference type="ARBA" id="ARBA00005033"/>
    </source>
</evidence>
<keyword evidence="4 5" id="KW-0808">Transferase</keyword>
<evidence type="ECO:0000313" key="5">
    <source>
        <dbReference type="EMBL" id="CUV03431.1"/>
    </source>
</evidence>
<reference evidence="5" key="1">
    <citation type="submission" date="2015-10" db="EMBL/GenBank/DDBJ databases">
        <authorList>
            <person name="Gilbert D.G."/>
        </authorList>
    </citation>
    <scope>NUCLEOTIDE SEQUENCE</scope>
</reference>
<proteinExistence type="inferred from homology"/>
<dbReference type="AlphaFoldDB" id="A0A160VB39"/>
<protein>
    <recommendedName>
        <fullName evidence="3">3-methyl-2-oxobutanoate hydroxymethyltransferase</fullName>
        <ecNumber evidence="3">2.1.2.11</ecNumber>
    </recommendedName>
</protein>
<dbReference type="NCBIfam" id="TIGR00222">
    <property type="entry name" value="panB"/>
    <property type="match status" value="1"/>
</dbReference>
<dbReference type="PANTHER" id="PTHR20881:SF0">
    <property type="entry name" value="3-METHYL-2-OXOBUTANOATE HYDROXYMETHYLTRANSFERASE"/>
    <property type="match status" value="1"/>
</dbReference>
<comment type="pathway">
    <text evidence="1">Cofactor biosynthesis; (R)-pantothenate biosynthesis; (R)-pantoate from 3-methyl-2-oxobutanoate: step 1/2.</text>
</comment>
<dbReference type="GO" id="GO:0008168">
    <property type="term" value="F:methyltransferase activity"/>
    <property type="evidence" value="ECO:0007669"/>
    <property type="project" value="UniProtKB-KW"/>
</dbReference>
<sequence>MARVTIRDIGQMKADGKKIPMVTAYDYTAACLADQAGIPILLVGDSLGMVILGYDSTVNVTMDDILHHTKAVIRGAKNAMVVSDLPFMTYQVDSSQALTNAARLIQEGGAQSVKLEGGESVAETVHRIVEAGIPVMGHIGLTPQSINTFGGYRVQGRNEVEAAKLMRDAKALEDAGAYAIVLELVPTPLAGLISRRLNVPTIGIGAGPECDGQVQVLHDMLGLFTDFVPRHTFQYAKLAEAIKAAFAQYIQDIEGSAFPTEKQSFGMDESILEELMALP</sequence>
<dbReference type="PANTHER" id="PTHR20881">
    <property type="entry name" value="3-METHYL-2-OXOBUTANOATE HYDROXYMETHYLTRANSFERASE"/>
    <property type="match status" value="1"/>
</dbReference>
<dbReference type="GO" id="GO:0005737">
    <property type="term" value="C:cytoplasm"/>
    <property type="evidence" value="ECO:0007669"/>
    <property type="project" value="TreeGrafter"/>
</dbReference>
<dbReference type="Pfam" id="PF02548">
    <property type="entry name" value="Pantoate_transf"/>
    <property type="match status" value="1"/>
</dbReference>
<dbReference type="NCBIfam" id="NF001452">
    <property type="entry name" value="PRK00311.1"/>
    <property type="match status" value="1"/>
</dbReference>
<dbReference type="GO" id="GO:0000287">
    <property type="term" value="F:magnesium ion binding"/>
    <property type="evidence" value="ECO:0007669"/>
    <property type="project" value="TreeGrafter"/>
</dbReference>
<dbReference type="CDD" id="cd06557">
    <property type="entry name" value="KPHMT-like"/>
    <property type="match status" value="1"/>
</dbReference>
<accession>A0A160VB39</accession>
<dbReference type="GO" id="GO:0032259">
    <property type="term" value="P:methylation"/>
    <property type="evidence" value="ECO:0007669"/>
    <property type="project" value="UniProtKB-KW"/>
</dbReference>
<name>A0A160VB39_9ZZZZ</name>
<dbReference type="EMBL" id="FAXA01000420">
    <property type="protein sequence ID" value="CUV03431.1"/>
    <property type="molecule type" value="Genomic_DNA"/>
</dbReference>
<dbReference type="InterPro" id="IPR040442">
    <property type="entry name" value="Pyrv_kinase-like_dom_sf"/>
</dbReference>
<dbReference type="InterPro" id="IPR015813">
    <property type="entry name" value="Pyrv/PenolPyrv_kinase-like_dom"/>
</dbReference>
<evidence type="ECO:0000256" key="3">
    <source>
        <dbReference type="ARBA" id="ARBA00012618"/>
    </source>
</evidence>
<evidence type="ECO:0000256" key="4">
    <source>
        <dbReference type="ARBA" id="ARBA00022679"/>
    </source>
</evidence>
<dbReference type="GO" id="GO:0015940">
    <property type="term" value="P:pantothenate biosynthetic process"/>
    <property type="evidence" value="ECO:0007669"/>
    <property type="project" value="InterPro"/>
</dbReference>
<keyword evidence="5" id="KW-0489">Methyltransferase</keyword>
<dbReference type="PIRSF" id="PIRSF000388">
    <property type="entry name" value="Pantoate_hydroxy_MeTrfase"/>
    <property type="match status" value="1"/>
</dbReference>
<dbReference type="SUPFAM" id="SSF51621">
    <property type="entry name" value="Phosphoenolpyruvate/pyruvate domain"/>
    <property type="match status" value="1"/>
</dbReference>
<dbReference type="EC" id="2.1.2.11" evidence="3"/>
<dbReference type="HAMAP" id="MF_00156">
    <property type="entry name" value="PanB"/>
    <property type="match status" value="1"/>
</dbReference>
<dbReference type="Gene3D" id="3.20.20.60">
    <property type="entry name" value="Phosphoenolpyruvate-binding domains"/>
    <property type="match status" value="1"/>
</dbReference>
<dbReference type="GO" id="GO:0003864">
    <property type="term" value="F:3-methyl-2-oxobutanoate hydroxymethyltransferase activity"/>
    <property type="evidence" value="ECO:0007669"/>
    <property type="project" value="UniProtKB-EC"/>
</dbReference>
<dbReference type="InterPro" id="IPR003700">
    <property type="entry name" value="Pantoate_hydroxy_MeTrfase"/>
</dbReference>
<evidence type="ECO:0000256" key="2">
    <source>
        <dbReference type="ARBA" id="ARBA00008676"/>
    </source>
</evidence>
<comment type="similarity">
    <text evidence="2">Belongs to the PanB family.</text>
</comment>
<dbReference type="FunFam" id="3.20.20.60:FF:000003">
    <property type="entry name" value="3-methyl-2-oxobutanoate hydroxymethyltransferase"/>
    <property type="match status" value="1"/>
</dbReference>
<gene>
    <name evidence="5" type="ORF">MGWOODY_Clf1050</name>
</gene>